<comment type="caution">
    <text evidence="1">The sequence shown here is derived from an EMBL/GenBank/DDBJ whole genome shotgun (WGS) entry which is preliminary data.</text>
</comment>
<reference evidence="1 2" key="1">
    <citation type="submission" date="2018-07" db="EMBL/GenBank/DDBJ databases">
        <title>Genomic Encyclopedia of Type Strains, Phase IV (KMG-IV): sequencing the most valuable type-strain genomes for metagenomic binning, comparative biology and taxonomic classification.</title>
        <authorList>
            <person name="Goeker M."/>
        </authorList>
    </citation>
    <scope>NUCLEOTIDE SEQUENCE [LARGE SCALE GENOMIC DNA]</scope>
    <source>
        <strain evidence="1 2">DSM 103736</strain>
    </source>
</reference>
<sequence>MDISFNSRQRSNDYYLAIAQAARYRLIRTADIVAFRHLKDPIIKHRFKQELIDFINENLDTIRKAKNDLECKSAISNINEECFNLEKQGTMLSLEKAKVFLTVRMERHQKEIGYTIEAINIVLGGAQVVSGAGILYKATTTIGKLAGTHVIFSGADIATENISKLMGDREAIGFMKNGYMGTAAFFGFDKKVGLIAYHSVDMGTSLYGIFKLTRKPDARRLYRYISSDFYRQVNNMSRAALTLKFISSGNKIRIISGIMNEDTH</sequence>
<evidence type="ECO:0000313" key="1">
    <source>
        <dbReference type="EMBL" id="RDK92640.1"/>
    </source>
</evidence>
<organism evidence="1 2">
    <name type="scientific">Enterobacillus tribolii</name>
    <dbReference type="NCBI Taxonomy" id="1487935"/>
    <lineage>
        <taxon>Bacteria</taxon>
        <taxon>Pseudomonadati</taxon>
        <taxon>Pseudomonadota</taxon>
        <taxon>Gammaproteobacteria</taxon>
        <taxon>Enterobacterales</taxon>
        <taxon>Hafniaceae</taxon>
        <taxon>Enterobacillus</taxon>
    </lineage>
</organism>
<accession>A0A370QTQ4</accession>
<dbReference type="AlphaFoldDB" id="A0A370QTQ4"/>
<proteinExistence type="predicted"/>
<gene>
    <name evidence="1" type="ORF">C8D90_10330</name>
</gene>
<dbReference type="RefSeq" id="WP_115457842.1">
    <property type="nucleotide sequence ID" value="NZ_QRAP01000003.1"/>
</dbReference>
<dbReference type="InterPro" id="IPR025320">
    <property type="entry name" value="DUF4225"/>
</dbReference>
<dbReference type="OrthoDB" id="6534834at2"/>
<name>A0A370QTQ4_9GAMM</name>
<evidence type="ECO:0000313" key="2">
    <source>
        <dbReference type="Proteomes" id="UP000254848"/>
    </source>
</evidence>
<dbReference type="Pfam" id="PF13988">
    <property type="entry name" value="DUF4225"/>
    <property type="match status" value="1"/>
</dbReference>
<dbReference type="Proteomes" id="UP000254848">
    <property type="component" value="Unassembled WGS sequence"/>
</dbReference>
<dbReference type="EMBL" id="QRAP01000003">
    <property type="protein sequence ID" value="RDK92640.1"/>
    <property type="molecule type" value="Genomic_DNA"/>
</dbReference>
<protein>
    <submittedName>
        <fullName evidence="1">Uncharacterized protein DUF4225</fullName>
    </submittedName>
</protein>
<keyword evidence="2" id="KW-1185">Reference proteome</keyword>